<dbReference type="Gene3D" id="3.40.50.1000">
    <property type="entry name" value="HAD superfamily/HAD-like"/>
    <property type="match status" value="1"/>
</dbReference>
<dbReference type="AlphaFoldDB" id="A0A857DD77"/>
<reference evidence="1 2" key="1">
    <citation type="submission" date="2019-12" db="EMBL/GenBank/DDBJ databases">
        <title>Sequence classification of anaerobic respiratory reductive dehalogenases: First we see many, then we see few.</title>
        <authorList>
            <person name="Molenda O."/>
            <person name="Puentes Jacome L.A."/>
            <person name="Cao X."/>
            <person name="Nesbo C.L."/>
            <person name="Tang S."/>
            <person name="Morson N."/>
            <person name="Patron J."/>
            <person name="Lomheim L."/>
            <person name="Wishart D.S."/>
            <person name="Edwards E.A."/>
        </authorList>
    </citation>
    <scope>NUCLEOTIDE SEQUENCE [LARGE SCALE GENOMIC DNA]</scope>
    <source>
        <strain evidence="1 2">12DCA</strain>
    </source>
</reference>
<dbReference type="SUPFAM" id="SSF56784">
    <property type="entry name" value="HAD-like"/>
    <property type="match status" value="1"/>
</dbReference>
<dbReference type="Proteomes" id="UP000430508">
    <property type="component" value="Chromosome"/>
</dbReference>
<sequence length="156" mass="17188">MINVNIPGYGELDIKNLVLDYNGTLATGGLLIDGLKEIIEELAKKIKVYVITADTFGSVESELIDLPIEIIKLNSDDERREKLDLIQRLGPKETVSIGNGNNDEFMLKESIIGICVMGSEGCSKKALDSSDLVINSIKSALELLKYTNRLKATLRF</sequence>
<accession>A0A857DD77</accession>
<proteinExistence type="predicted"/>
<name>A0A857DD77_9FIRM</name>
<evidence type="ECO:0000313" key="2">
    <source>
        <dbReference type="Proteomes" id="UP000430508"/>
    </source>
</evidence>
<gene>
    <name evidence="1" type="ORF">GQ588_00160</name>
</gene>
<dbReference type="InterPro" id="IPR023214">
    <property type="entry name" value="HAD_sf"/>
</dbReference>
<dbReference type="EMBL" id="CP046996">
    <property type="protein sequence ID" value="QGZ99193.1"/>
    <property type="molecule type" value="Genomic_DNA"/>
</dbReference>
<dbReference type="RefSeq" id="WP_021315370.1">
    <property type="nucleotide sequence ID" value="NZ_CP046996.1"/>
</dbReference>
<dbReference type="InterPro" id="IPR036412">
    <property type="entry name" value="HAD-like_sf"/>
</dbReference>
<evidence type="ECO:0000313" key="1">
    <source>
        <dbReference type="EMBL" id="QGZ99193.1"/>
    </source>
</evidence>
<protein>
    <submittedName>
        <fullName evidence="1">Haloacid dehalogenase</fullName>
    </submittedName>
</protein>
<organism evidence="1 2">
    <name type="scientific">Dehalobacter restrictus</name>
    <dbReference type="NCBI Taxonomy" id="55583"/>
    <lineage>
        <taxon>Bacteria</taxon>
        <taxon>Bacillati</taxon>
        <taxon>Bacillota</taxon>
        <taxon>Clostridia</taxon>
        <taxon>Eubacteriales</taxon>
        <taxon>Desulfitobacteriaceae</taxon>
        <taxon>Dehalobacter</taxon>
    </lineage>
</organism>